<evidence type="ECO:0000256" key="1">
    <source>
        <dbReference type="ARBA" id="ARBA00004377"/>
    </source>
</evidence>
<dbReference type="InterPro" id="IPR045584">
    <property type="entry name" value="Pilin-like"/>
</dbReference>
<accession>A0A094IUQ1</accession>
<dbReference type="OrthoDB" id="6019428at2"/>
<proteinExistence type="inferred from homology"/>
<evidence type="ECO:0000256" key="5">
    <source>
        <dbReference type="ARBA" id="ARBA00022519"/>
    </source>
</evidence>
<dbReference type="SUPFAM" id="SSF54523">
    <property type="entry name" value="Pili subunits"/>
    <property type="match status" value="1"/>
</dbReference>
<keyword evidence="8 9" id="KW-0472">Membrane</keyword>
<evidence type="ECO:0000256" key="3">
    <source>
        <dbReference type="ARBA" id="ARBA00022475"/>
    </source>
</evidence>
<protein>
    <recommendedName>
        <fullName evidence="12">Prepilin-type N-terminal cleavage/methylation domain-containing protein</fullName>
    </recommendedName>
</protein>
<keyword evidence="6 9" id="KW-0812">Transmembrane</keyword>
<dbReference type="EMBL" id="JPER01000001">
    <property type="protein sequence ID" value="KFZ31400.1"/>
    <property type="molecule type" value="Genomic_DNA"/>
</dbReference>
<dbReference type="Proteomes" id="UP000054363">
    <property type="component" value="Unassembled WGS sequence"/>
</dbReference>
<dbReference type="GO" id="GO:0005886">
    <property type="term" value="C:plasma membrane"/>
    <property type="evidence" value="ECO:0007669"/>
    <property type="project" value="UniProtKB-SubCell"/>
</dbReference>
<feature type="transmembrane region" description="Helical" evidence="9">
    <location>
        <begin position="12"/>
        <end position="32"/>
    </location>
</feature>
<dbReference type="PANTHER" id="PTHR38779:SF2">
    <property type="entry name" value="TYPE II SECRETION SYSTEM PROTEIN I-RELATED"/>
    <property type="match status" value="1"/>
</dbReference>
<dbReference type="RefSeq" id="WP_034773730.1">
    <property type="nucleotide sequence ID" value="NZ_JPER01000001.1"/>
</dbReference>
<dbReference type="InterPro" id="IPR012902">
    <property type="entry name" value="N_methyl_site"/>
</dbReference>
<evidence type="ECO:0000256" key="4">
    <source>
        <dbReference type="ARBA" id="ARBA00022481"/>
    </source>
</evidence>
<evidence type="ECO:0000256" key="2">
    <source>
        <dbReference type="ARBA" id="ARBA00008358"/>
    </source>
</evidence>
<dbReference type="STRING" id="435908.IDSA_01375"/>
<evidence type="ECO:0000256" key="8">
    <source>
        <dbReference type="ARBA" id="ARBA00023136"/>
    </source>
</evidence>
<reference evidence="10 11" key="1">
    <citation type="submission" date="2014-06" db="EMBL/GenBank/DDBJ databases">
        <title>The draft genome sequence of Idiomarina salinarum ISL-52.</title>
        <authorList>
            <person name="Du J."/>
            <person name="Shao Z."/>
        </authorList>
    </citation>
    <scope>NUCLEOTIDE SEQUENCE [LARGE SCALE GENOMIC DNA]</scope>
    <source>
        <strain evidence="10 11">ISL-52</strain>
    </source>
</reference>
<dbReference type="InterPro" id="IPR010052">
    <property type="entry name" value="T2SS_protein-GspI"/>
</dbReference>
<dbReference type="PANTHER" id="PTHR38779">
    <property type="entry name" value="TYPE II SECRETION SYSTEM PROTEIN I-RELATED"/>
    <property type="match status" value="1"/>
</dbReference>
<evidence type="ECO:0000256" key="6">
    <source>
        <dbReference type="ARBA" id="ARBA00022692"/>
    </source>
</evidence>
<keyword evidence="4" id="KW-0488">Methylation</keyword>
<evidence type="ECO:0000256" key="7">
    <source>
        <dbReference type="ARBA" id="ARBA00022989"/>
    </source>
</evidence>
<keyword evidence="3" id="KW-1003">Cell membrane</keyword>
<keyword evidence="11" id="KW-1185">Reference proteome</keyword>
<evidence type="ECO:0000256" key="9">
    <source>
        <dbReference type="SAM" id="Phobius"/>
    </source>
</evidence>
<comment type="caution">
    <text evidence="10">The sequence shown here is derived from an EMBL/GenBank/DDBJ whole genome shotgun (WGS) entry which is preliminary data.</text>
</comment>
<dbReference type="GO" id="GO:0015628">
    <property type="term" value="P:protein secretion by the type II secretion system"/>
    <property type="evidence" value="ECO:0007669"/>
    <property type="project" value="InterPro"/>
</dbReference>
<dbReference type="GO" id="GO:0015627">
    <property type="term" value="C:type II protein secretion system complex"/>
    <property type="evidence" value="ECO:0007669"/>
    <property type="project" value="InterPro"/>
</dbReference>
<keyword evidence="5" id="KW-0997">Cell inner membrane</keyword>
<dbReference type="NCBIfam" id="TIGR02532">
    <property type="entry name" value="IV_pilin_GFxxxE"/>
    <property type="match status" value="1"/>
</dbReference>
<comment type="subcellular location">
    <subcellularLocation>
        <location evidence="1">Cell inner membrane</location>
        <topology evidence="1">Single-pass membrane protein</topology>
    </subcellularLocation>
</comment>
<organism evidence="10 11">
    <name type="scientific">Pseudidiomarina salinarum</name>
    <dbReference type="NCBI Taxonomy" id="435908"/>
    <lineage>
        <taxon>Bacteria</taxon>
        <taxon>Pseudomonadati</taxon>
        <taxon>Pseudomonadota</taxon>
        <taxon>Gammaproteobacteria</taxon>
        <taxon>Alteromonadales</taxon>
        <taxon>Idiomarinaceae</taxon>
        <taxon>Pseudidiomarina</taxon>
    </lineage>
</organism>
<evidence type="ECO:0000313" key="10">
    <source>
        <dbReference type="EMBL" id="KFZ31400.1"/>
    </source>
</evidence>
<comment type="similarity">
    <text evidence="2">Belongs to the GSP I family.</text>
</comment>
<dbReference type="Pfam" id="PF07963">
    <property type="entry name" value="N_methyl"/>
    <property type="match status" value="1"/>
</dbReference>
<sequence>MISDRRTRGFTFVELLVALLIIAVGVAGLVSLQRTFIQSSTRAAERTAALEIAQQQLEQLRFTEYANISSGSTTVSRDNKNYTLNWQVDPYYYADAWLTTGDTGLPDPLPAQPDSKAITIDVDWVARGGEGQSLLLEAWLSRITARDGGLVVTSPAPRPGPKVVYNPGAAPEVIAVKLTDDDSAVAYQIKETTKPTPQVERRGDKLQVTFNTVTYDEATQTQRVEDFVTVNCSCRFTGIGNEGFEPNRLILQDGRLALDPQAGEQLDNKMQGEPADGDQPVLCAQCCRDHHDNNEMVNAGLVYRQEALSDRLPSGDHRHFRYDNGQLVQAALTDVYQESCRMRRIGGYYAMYPDWQFRALTATSADYLIDSAGAAAYTDYVRDVVRALVTGGSMPAPLADRDMTVLPGAYQLIGRGIYLDDMTPDHLQAVQTAIINNEPDWLAKVPFYEVNLTLLADWSASQPAVAEVTNEPIQTLVDPINDFYGTYSRGRVNATSGGESVMTITAREGNASVLGSISIHPDEMADLTSSLTVTVDDDSNSNGTTLYSVTGEVNCLDIYQQACKQNQYKDVQVTTSNLNVTCSYSKQGSADTGNFACNGVPAGTNLDIYFSKPGFTFNPSVIQVTNLSSNETHSVLMTEN</sequence>
<dbReference type="AlphaFoldDB" id="A0A094IUQ1"/>
<evidence type="ECO:0008006" key="12">
    <source>
        <dbReference type="Google" id="ProtNLM"/>
    </source>
</evidence>
<keyword evidence="7 9" id="KW-1133">Transmembrane helix</keyword>
<dbReference type="eggNOG" id="COG4967">
    <property type="taxonomic scope" value="Bacteria"/>
</dbReference>
<gene>
    <name evidence="10" type="ORF">IDSA_01375</name>
</gene>
<evidence type="ECO:0000313" key="11">
    <source>
        <dbReference type="Proteomes" id="UP000054363"/>
    </source>
</evidence>
<name>A0A094IUQ1_9GAMM</name>